<feature type="domain" description="Response regulatory" evidence="7">
    <location>
        <begin position="3"/>
        <end position="114"/>
    </location>
</feature>
<dbReference type="InterPro" id="IPR039420">
    <property type="entry name" value="WalR-like"/>
</dbReference>
<evidence type="ECO:0000259" key="7">
    <source>
        <dbReference type="PROSITE" id="PS50110"/>
    </source>
</evidence>
<dbReference type="Proteomes" id="UP001596434">
    <property type="component" value="Unassembled WGS sequence"/>
</dbReference>
<dbReference type="GeneID" id="96952980"/>
<reference evidence="8 9" key="1">
    <citation type="journal article" date="2019" name="Int. J. Syst. Evol. Microbiol.">
        <title>The Global Catalogue of Microorganisms (GCM) 10K type strain sequencing project: providing services to taxonomists for standard genome sequencing and annotation.</title>
        <authorList>
            <consortium name="The Broad Institute Genomics Platform"/>
            <consortium name="The Broad Institute Genome Sequencing Center for Infectious Disease"/>
            <person name="Wu L."/>
            <person name="Ma J."/>
        </authorList>
    </citation>
    <scope>NUCLEOTIDE SEQUENCE [LARGE SCALE GENOMIC DNA]</scope>
    <source>
        <strain evidence="8 9">GX21</strain>
    </source>
</reference>
<gene>
    <name evidence="8" type="ORF">ACFQKE_04980</name>
</gene>
<evidence type="ECO:0000256" key="6">
    <source>
        <dbReference type="PROSITE-ProRule" id="PRU00169"/>
    </source>
</evidence>
<keyword evidence="5" id="KW-0804">Transcription</keyword>
<keyword evidence="4" id="KW-0238">DNA-binding</keyword>
<organism evidence="8 9">
    <name type="scientific">Haloplanus litoreus</name>
    <dbReference type="NCBI Taxonomy" id="767515"/>
    <lineage>
        <taxon>Archaea</taxon>
        <taxon>Methanobacteriati</taxon>
        <taxon>Methanobacteriota</taxon>
        <taxon>Stenosarchaea group</taxon>
        <taxon>Halobacteria</taxon>
        <taxon>Halobacteriales</taxon>
        <taxon>Haloferacaceae</taxon>
        <taxon>Haloplanus</taxon>
    </lineage>
</organism>
<dbReference type="PROSITE" id="PS50110">
    <property type="entry name" value="RESPONSE_REGULATORY"/>
    <property type="match status" value="1"/>
</dbReference>
<dbReference type="Pfam" id="PF00072">
    <property type="entry name" value="Response_reg"/>
    <property type="match status" value="1"/>
</dbReference>
<dbReference type="Gene3D" id="3.40.50.2300">
    <property type="match status" value="1"/>
</dbReference>
<dbReference type="CDD" id="cd00156">
    <property type="entry name" value="REC"/>
    <property type="match status" value="1"/>
</dbReference>
<name>A0ABD5ZWC1_9EURY</name>
<accession>A0ABD5ZWC1</accession>
<evidence type="ECO:0000256" key="1">
    <source>
        <dbReference type="ARBA" id="ARBA00022553"/>
    </source>
</evidence>
<keyword evidence="9" id="KW-1185">Reference proteome</keyword>
<sequence>MPRVLIADDESALLDLYATWLDDADVDIVRAGCGVEALSICAEDAVDVAILDRHMPRVSGDEVLDAIQAMSDCPRVAFVTAATPDVNIVDLDLDAYLTKPVSRGEFVDMVESLLRRESLSETADRYVENLSKRAALLESESPSVLRADPIYSAFEAELSRLASRIDDRSLDDPYLNRALADGGQDHPSIDP</sequence>
<dbReference type="EMBL" id="JBHTAT010000001">
    <property type="protein sequence ID" value="MFC7254660.1"/>
    <property type="molecule type" value="Genomic_DNA"/>
</dbReference>
<dbReference type="RefSeq" id="WP_379702858.1">
    <property type="nucleotide sequence ID" value="NZ_JBHTAT010000001.1"/>
</dbReference>
<evidence type="ECO:0000256" key="3">
    <source>
        <dbReference type="ARBA" id="ARBA00023015"/>
    </source>
</evidence>
<dbReference type="SUPFAM" id="SSF52172">
    <property type="entry name" value="CheY-like"/>
    <property type="match status" value="1"/>
</dbReference>
<keyword evidence="2" id="KW-0902">Two-component regulatory system</keyword>
<dbReference type="InterPro" id="IPR001789">
    <property type="entry name" value="Sig_transdc_resp-reg_receiver"/>
</dbReference>
<dbReference type="SMART" id="SM00448">
    <property type="entry name" value="REC"/>
    <property type="match status" value="1"/>
</dbReference>
<evidence type="ECO:0000256" key="2">
    <source>
        <dbReference type="ARBA" id="ARBA00023012"/>
    </source>
</evidence>
<comment type="caution">
    <text evidence="8">The sequence shown here is derived from an EMBL/GenBank/DDBJ whole genome shotgun (WGS) entry which is preliminary data.</text>
</comment>
<evidence type="ECO:0000256" key="4">
    <source>
        <dbReference type="ARBA" id="ARBA00023125"/>
    </source>
</evidence>
<protein>
    <submittedName>
        <fullName evidence="8">Response regulator transcription factor</fullName>
    </submittedName>
</protein>
<dbReference type="InterPro" id="IPR011006">
    <property type="entry name" value="CheY-like_superfamily"/>
</dbReference>
<keyword evidence="3" id="KW-0805">Transcription regulation</keyword>
<dbReference type="PANTHER" id="PTHR48111">
    <property type="entry name" value="REGULATOR OF RPOS"/>
    <property type="match status" value="1"/>
</dbReference>
<evidence type="ECO:0000313" key="8">
    <source>
        <dbReference type="EMBL" id="MFC7254660.1"/>
    </source>
</evidence>
<dbReference type="PANTHER" id="PTHR48111:SF1">
    <property type="entry name" value="TWO-COMPONENT RESPONSE REGULATOR ORR33"/>
    <property type="match status" value="1"/>
</dbReference>
<proteinExistence type="predicted"/>
<keyword evidence="1 6" id="KW-0597">Phosphoprotein</keyword>
<dbReference type="AlphaFoldDB" id="A0ABD5ZWC1"/>
<dbReference type="GO" id="GO:0003677">
    <property type="term" value="F:DNA binding"/>
    <property type="evidence" value="ECO:0007669"/>
    <property type="project" value="UniProtKB-KW"/>
</dbReference>
<feature type="modified residue" description="4-aspartylphosphate" evidence="6">
    <location>
        <position position="52"/>
    </location>
</feature>
<evidence type="ECO:0000256" key="5">
    <source>
        <dbReference type="ARBA" id="ARBA00023163"/>
    </source>
</evidence>
<dbReference type="GO" id="GO:0000160">
    <property type="term" value="P:phosphorelay signal transduction system"/>
    <property type="evidence" value="ECO:0007669"/>
    <property type="project" value="UniProtKB-KW"/>
</dbReference>
<evidence type="ECO:0000313" key="9">
    <source>
        <dbReference type="Proteomes" id="UP001596434"/>
    </source>
</evidence>